<evidence type="ECO:0000313" key="9">
    <source>
        <dbReference type="Proteomes" id="UP000472262"/>
    </source>
</evidence>
<keyword evidence="6" id="KW-0393">Immunoglobulin domain</keyword>
<evidence type="ECO:0000256" key="5">
    <source>
        <dbReference type="ARBA" id="ARBA00023170"/>
    </source>
</evidence>
<evidence type="ECO:0000256" key="4">
    <source>
        <dbReference type="ARBA" id="ARBA00023136"/>
    </source>
</evidence>
<keyword evidence="2" id="KW-0812">Transmembrane</keyword>
<accession>A0A672NB27</accession>
<reference evidence="8" key="1">
    <citation type="submission" date="2025-08" db="UniProtKB">
        <authorList>
            <consortium name="Ensembl"/>
        </authorList>
    </citation>
    <scope>IDENTIFICATION</scope>
</reference>
<feature type="domain" description="Ig-like" evidence="7">
    <location>
        <begin position="25"/>
        <end position="113"/>
    </location>
</feature>
<name>A0A672NB27_SINGR</name>
<keyword evidence="9" id="KW-1185">Reference proteome</keyword>
<evidence type="ECO:0000256" key="2">
    <source>
        <dbReference type="ARBA" id="ARBA00022692"/>
    </source>
</evidence>
<evidence type="ECO:0000256" key="6">
    <source>
        <dbReference type="ARBA" id="ARBA00023319"/>
    </source>
</evidence>
<dbReference type="Proteomes" id="UP000472262">
    <property type="component" value="Unassembled WGS sequence"/>
</dbReference>
<proteinExistence type="predicted"/>
<comment type="subcellular location">
    <subcellularLocation>
        <location evidence="1">Membrane</location>
    </subcellularLocation>
</comment>
<dbReference type="SMART" id="SM00409">
    <property type="entry name" value="IG"/>
    <property type="match status" value="1"/>
</dbReference>
<feature type="domain" description="Ig-like" evidence="7">
    <location>
        <begin position="141"/>
        <end position="238"/>
    </location>
</feature>
<organism evidence="8 9">
    <name type="scientific">Sinocyclocheilus grahami</name>
    <name type="common">Dianchi golden-line fish</name>
    <name type="synonym">Barbus grahami</name>
    <dbReference type="NCBI Taxonomy" id="75366"/>
    <lineage>
        <taxon>Eukaryota</taxon>
        <taxon>Metazoa</taxon>
        <taxon>Chordata</taxon>
        <taxon>Craniata</taxon>
        <taxon>Vertebrata</taxon>
        <taxon>Euteleostomi</taxon>
        <taxon>Actinopterygii</taxon>
        <taxon>Neopterygii</taxon>
        <taxon>Teleostei</taxon>
        <taxon>Ostariophysi</taxon>
        <taxon>Cypriniformes</taxon>
        <taxon>Cyprinidae</taxon>
        <taxon>Cyprininae</taxon>
        <taxon>Sinocyclocheilus</taxon>
    </lineage>
</organism>
<dbReference type="Gene3D" id="2.60.40.10">
    <property type="entry name" value="Immunoglobulins"/>
    <property type="match status" value="2"/>
</dbReference>
<dbReference type="GO" id="GO:0016020">
    <property type="term" value="C:membrane"/>
    <property type="evidence" value="ECO:0007669"/>
    <property type="project" value="UniProtKB-SubCell"/>
</dbReference>
<dbReference type="InterPro" id="IPR003599">
    <property type="entry name" value="Ig_sub"/>
</dbReference>
<dbReference type="PROSITE" id="PS50835">
    <property type="entry name" value="IG_LIKE"/>
    <property type="match status" value="2"/>
</dbReference>
<evidence type="ECO:0000256" key="3">
    <source>
        <dbReference type="ARBA" id="ARBA00022989"/>
    </source>
</evidence>
<dbReference type="AlphaFoldDB" id="A0A672NB27"/>
<reference evidence="8" key="2">
    <citation type="submission" date="2025-09" db="UniProtKB">
        <authorList>
            <consortium name="Ensembl"/>
        </authorList>
    </citation>
    <scope>IDENTIFICATION</scope>
</reference>
<dbReference type="InterPro" id="IPR051117">
    <property type="entry name" value="TRG_var/const_region"/>
</dbReference>
<dbReference type="SMART" id="SM00406">
    <property type="entry name" value="IGv"/>
    <property type="match status" value="1"/>
</dbReference>
<dbReference type="InterPro" id="IPR007110">
    <property type="entry name" value="Ig-like_dom"/>
</dbReference>
<dbReference type="InterPro" id="IPR013106">
    <property type="entry name" value="Ig_V-set"/>
</dbReference>
<dbReference type="Pfam" id="PF07654">
    <property type="entry name" value="C1-set"/>
    <property type="match status" value="1"/>
</dbReference>
<dbReference type="Ensembl" id="ENSSGRT00000048438.1">
    <property type="protein sequence ID" value="ENSSGRP00000045268.1"/>
    <property type="gene ID" value="ENSSGRG00000024302.1"/>
</dbReference>
<dbReference type="Pfam" id="PF07686">
    <property type="entry name" value="V-set"/>
    <property type="match status" value="1"/>
</dbReference>
<dbReference type="PANTHER" id="PTHR19256">
    <property type="entry name" value="T-CELL RECEPTOR GAMMA CHAIN"/>
    <property type="match status" value="1"/>
</dbReference>
<dbReference type="InterPro" id="IPR003597">
    <property type="entry name" value="Ig_C1-set"/>
</dbReference>
<keyword evidence="3" id="KW-1133">Transmembrane helix</keyword>
<dbReference type="InParanoid" id="A0A672NB27"/>
<sequence>VKNIIALIKVSDYCVDTSNGLNGQPKHTLSVIIKPSGRTARIQCQEETLQSNALHWYRLKDQAFQRLMYFEAKSNTGKSDPGVPARYAGSVKGNTVTLTISTLELSDAGSYYCALWSGDNNTKVFGSGTRLYVTGSPVKSPKLYGYLPSKNDKRDKQTMLCQASGMFPDLVKFTWKKKSETGQLTDVPEENVVEQTNKNAVTVTSMMIIDKNTAENNDYQCTVVHEGITDKLQTLEMKRGNLKKL</sequence>
<keyword evidence="5" id="KW-0675">Receptor</keyword>
<evidence type="ECO:0000313" key="8">
    <source>
        <dbReference type="Ensembl" id="ENSSGRP00000045268.1"/>
    </source>
</evidence>
<evidence type="ECO:0000256" key="1">
    <source>
        <dbReference type="ARBA" id="ARBA00004370"/>
    </source>
</evidence>
<keyword evidence="4" id="KW-0472">Membrane</keyword>
<dbReference type="InterPro" id="IPR036179">
    <property type="entry name" value="Ig-like_dom_sf"/>
</dbReference>
<evidence type="ECO:0000259" key="7">
    <source>
        <dbReference type="PROSITE" id="PS50835"/>
    </source>
</evidence>
<protein>
    <recommendedName>
        <fullName evidence="7">Ig-like domain-containing protein</fullName>
    </recommendedName>
</protein>
<dbReference type="InterPro" id="IPR013783">
    <property type="entry name" value="Ig-like_fold"/>
</dbReference>
<dbReference type="CDD" id="cd00098">
    <property type="entry name" value="IgC1"/>
    <property type="match status" value="1"/>
</dbReference>
<dbReference type="SUPFAM" id="SSF48726">
    <property type="entry name" value="Immunoglobulin"/>
    <property type="match status" value="2"/>
</dbReference>
<dbReference type="PANTHER" id="PTHR19256:SF65">
    <property type="entry name" value="T CELL RECEPTOR GAMMA CONSTANT 1-RELATED"/>
    <property type="match status" value="1"/>
</dbReference>